<dbReference type="eggNOG" id="COG3267">
    <property type="taxonomic scope" value="Bacteria"/>
</dbReference>
<gene>
    <name evidence="5" type="ORF">SaccyDRAFT_3982</name>
</gene>
<dbReference type="Pfam" id="PF00196">
    <property type="entry name" value="GerE"/>
    <property type="match status" value="1"/>
</dbReference>
<dbReference type="OrthoDB" id="134933at2"/>
<dbReference type="EMBL" id="CM001440">
    <property type="protein sequence ID" value="EHR62806.1"/>
    <property type="molecule type" value="Genomic_DNA"/>
</dbReference>
<dbReference type="SUPFAM" id="SSF52540">
    <property type="entry name" value="P-loop containing nucleoside triphosphate hydrolases"/>
    <property type="match status" value="1"/>
</dbReference>
<reference evidence="5 6" key="1">
    <citation type="submission" date="2011-11" db="EMBL/GenBank/DDBJ databases">
        <title>The Noncontiguous Finished sequence of Saccharomonospora cyanea NA-134.</title>
        <authorList>
            <consortium name="US DOE Joint Genome Institute"/>
            <person name="Lucas S."/>
            <person name="Han J."/>
            <person name="Lapidus A."/>
            <person name="Cheng J.-F."/>
            <person name="Goodwin L."/>
            <person name="Pitluck S."/>
            <person name="Peters L."/>
            <person name="Ovchinnikova G."/>
            <person name="Lu M."/>
            <person name="Detter J.C."/>
            <person name="Han C."/>
            <person name="Tapia R."/>
            <person name="Land M."/>
            <person name="Hauser L."/>
            <person name="Kyrpides N."/>
            <person name="Ivanova N."/>
            <person name="Pagani I."/>
            <person name="Brambilla E.-M."/>
            <person name="Klenk H.-P."/>
            <person name="Woyke T."/>
        </authorList>
    </citation>
    <scope>NUCLEOTIDE SEQUENCE [LARGE SCALE GENOMIC DNA]</scope>
    <source>
        <strain evidence="5 6">NA-134</strain>
    </source>
</reference>
<keyword evidence="1" id="KW-0805">Transcription regulation</keyword>
<keyword evidence="3" id="KW-0804">Transcription</keyword>
<name>H5XHU7_9PSEU</name>
<dbReference type="PRINTS" id="PR00038">
    <property type="entry name" value="HTHLUXR"/>
</dbReference>
<feature type="domain" description="HTH luxR-type" evidence="4">
    <location>
        <begin position="810"/>
        <end position="875"/>
    </location>
</feature>
<protein>
    <submittedName>
        <fullName evidence="5">Transcriptional regulator, luxR family</fullName>
    </submittedName>
</protein>
<dbReference type="GO" id="GO:0003677">
    <property type="term" value="F:DNA binding"/>
    <property type="evidence" value="ECO:0007669"/>
    <property type="project" value="UniProtKB-KW"/>
</dbReference>
<evidence type="ECO:0000313" key="6">
    <source>
        <dbReference type="Proteomes" id="UP000002791"/>
    </source>
</evidence>
<dbReference type="RefSeq" id="WP_005458783.1">
    <property type="nucleotide sequence ID" value="NZ_CM001440.1"/>
</dbReference>
<evidence type="ECO:0000256" key="3">
    <source>
        <dbReference type="ARBA" id="ARBA00023163"/>
    </source>
</evidence>
<dbReference type="CDD" id="cd06170">
    <property type="entry name" value="LuxR_C_like"/>
    <property type="match status" value="1"/>
</dbReference>
<sequence>MPDHRAAFGELTALLAGCVEGRGGLALVTGGLGSGKTELLQRFTDHAGEAGALVLSAGGAWSEQSLPAGVLDQLAHSSGLPPEVADRLAELIKPCVGQVPEHRSSARLLHELCAELLELSCRRPVVVSIDDVQFADCLSQRFLLQLRRRVSSARILLVLGKWDHSHPLSMRLHAEVDQRPTRRIWLGPLSESGIAALLAEHTDSATASRLAPLWLRWSGGNVMLVRAMIDDLATGHAADEEGLGPAAVGSVLAALHRWEPSITAVAQAMAVLGDDCSVDLVARLAAVTTEVARQLVAFLGTSGLVLDTRFRHPGARAAVLHSLSTDERSALHGRAAEVLYRRGDDATTVAAHLLALGRIDAEYAPWAVDVLRVAAEQALSADDVDAAIRCLELALAAATGSQHLDVSRMLVRALWRINPSASAAHLEPLRTAMWAGRLHGRDVVVLLWHALWTGDHTTVDRVLGVCRENPDLLDVQSAAELRIVCQFHGVGVGYAGGLAMVPSGSDPWAEAGRALGQFWTTKFDRRAVAAAEHVLKSSRPGEMAPEVVATALLVLVFAGDVGAAAHWCGRVIDEALKGGVRTWQAFFEVVRAHLTLRRGDPATAFRLAESALRLLPTQSWGVLIGYPAAVLLTALAELGETHLLEELLRLPVPEAMFDNVIGLFYLHARGHAQLARGRALAAISDFQHCGLKMEKWGSDLPLVAPWRLDLAEANIALGRHDAARDLVTEQLTRPKVGRRTRGIALRILAELSAPHDRIGLLRESVELLKASGDGQELAKARHRLDLLSHGGPVPADHSAPQDIPACSPHGSSGVSTLSDSERKVAELAATGHTNREISALLYITVSTVEQHLTRVYRKLGVKGRAELPRELGIPVDVYGTGA</sequence>
<dbReference type="eggNOG" id="COG2197">
    <property type="taxonomic scope" value="Bacteria"/>
</dbReference>
<evidence type="ECO:0000256" key="2">
    <source>
        <dbReference type="ARBA" id="ARBA00023125"/>
    </source>
</evidence>
<dbReference type="SMART" id="SM00421">
    <property type="entry name" value="HTH_LUXR"/>
    <property type="match status" value="1"/>
</dbReference>
<evidence type="ECO:0000259" key="4">
    <source>
        <dbReference type="PROSITE" id="PS50043"/>
    </source>
</evidence>
<dbReference type="InterPro" id="IPR016032">
    <property type="entry name" value="Sig_transdc_resp-reg_C-effctor"/>
</dbReference>
<dbReference type="PROSITE" id="PS00622">
    <property type="entry name" value="HTH_LUXR_1"/>
    <property type="match status" value="1"/>
</dbReference>
<dbReference type="AlphaFoldDB" id="H5XHU7"/>
<dbReference type="PROSITE" id="PS50043">
    <property type="entry name" value="HTH_LUXR_2"/>
    <property type="match status" value="1"/>
</dbReference>
<keyword evidence="6" id="KW-1185">Reference proteome</keyword>
<dbReference type="InterPro" id="IPR041664">
    <property type="entry name" value="AAA_16"/>
</dbReference>
<dbReference type="Pfam" id="PF13191">
    <property type="entry name" value="AAA_16"/>
    <property type="match status" value="1"/>
</dbReference>
<dbReference type="InterPro" id="IPR000792">
    <property type="entry name" value="Tscrpt_reg_LuxR_C"/>
</dbReference>
<dbReference type="PANTHER" id="PTHR44688:SF16">
    <property type="entry name" value="DNA-BINDING TRANSCRIPTIONAL ACTIVATOR DEVR_DOSR"/>
    <property type="match status" value="1"/>
</dbReference>
<proteinExistence type="predicted"/>
<organism evidence="5 6">
    <name type="scientific">Saccharomonospora cyanea NA-134</name>
    <dbReference type="NCBI Taxonomy" id="882082"/>
    <lineage>
        <taxon>Bacteria</taxon>
        <taxon>Bacillati</taxon>
        <taxon>Actinomycetota</taxon>
        <taxon>Actinomycetes</taxon>
        <taxon>Pseudonocardiales</taxon>
        <taxon>Pseudonocardiaceae</taxon>
        <taxon>Saccharomonospora</taxon>
    </lineage>
</organism>
<dbReference type="InterPro" id="IPR027417">
    <property type="entry name" value="P-loop_NTPase"/>
</dbReference>
<dbReference type="HOGENOM" id="CLU_006850_1_2_11"/>
<dbReference type="STRING" id="882082.SaccyDRAFT_3982"/>
<dbReference type="Proteomes" id="UP000002791">
    <property type="component" value="Chromosome"/>
</dbReference>
<dbReference type="SUPFAM" id="SSF46894">
    <property type="entry name" value="C-terminal effector domain of the bipartite response regulators"/>
    <property type="match status" value="1"/>
</dbReference>
<accession>H5XHU7</accession>
<dbReference type="Gene3D" id="1.10.10.10">
    <property type="entry name" value="Winged helix-like DNA-binding domain superfamily/Winged helix DNA-binding domain"/>
    <property type="match status" value="1"/>
</dbReference>
<evidence type="ECO:0000256" key="1">
    <source>
        <dbReference type="ARBA" id="ARBA00023015"/>
    </source>
</evidence>
<evidence type="ECO:0000313" key="5">
    <source>
        <dbReference type="EMBL" id="EHR62806.1"/>
    </source>
</evidence>
<dbReference type="GO" id="GO:0006355">
    <property type="term" value="P:regulation of DNA-templated transcription"/>
    <property type="evidence" value="ECO:0007669"/>
    <property type="project" value="InterPro"/>
</dbReference>
<keyword evidence="2" id="KW-0238">DNA-binding</keyword>
<dbReference type="PANTHER" id="PTHR44688">
    <property type="entry name" value="DNA-BINDING TRANSCRIPTIONAL ACTIVATOR DEVR_DOSR"/>
    <property type="match status" value="1"/>
</dbReference>
<dbReference type="InterPro" id="IPR036388">
    <property type="entry name" value="WH-like_DNA-bd_sf"/>
</dbReference>